<dbReference type="Proteomes" id="UP000599437">
    <property type="component" value="Unassembled WGS sequence"/>
</dbReference>
<accession>A0ABQ3DHW2</accession>
<dbReference type="NCBIfam" id="TIGR02050">
    <property type="entry name" value="gshA_cyan_rel"/>
    <property type="match status" value="1"/>
</dbReference>
<dbReference type="InterPro" id="IPR050141">
    <property type="entry name" value="GCL_type2/YbdK_subfam"/>
</dbReference>
<keyword evidence="3 5" id="KW-0067">ATP-binding</keyword>
<dbReference type="SUPFAM" id="SSF55931">
    <property type="entry name" value="Glutamine synthetase/guanido kinase"/>
    <property type="match status" value="1"/>
</dbReference>
<evidence type="ECO:0000313" key="7">
    <source>
        <dbReference type="EMBL" id="GHA96997.1"/>
    </source>
</evidence>
<dbReference type="EC" id="6.3.2.2" evidence="5"/>
<comment type="caution">
    <text evidence="7">The sequence shown here is derived from an EMBL/GenBank/DDBJ whole genome shotgun (WGS) entry which is preliminary data.</text>
</comment>
<dbReference type="InterPro" id="IPR006336">
    <property type="entry name" value="GCS2"/>
</dbReference>
<comment type="similarity">
    <text evidence="5">Belongs to the glutamate--cysteine ligase type 2 family. YbdK subfamily.</text>
</comment>
<dbReference type="PANTHER" id="PTHR36510:SF1">
    <property type="entry name" value="GLUTAMATE--CYSTEINE LIGASE 2-RELATED"/>
    <property type="match status" value="1"/>
</dbReference>
<evidence type="ECO:0000256" key="6">
    <source>
        <dbReference type="SAM" id="MobiDB-lite"/>
    </source>
</evidence>
<dbReference type="GO" id="GO:0016874">
    <property type="term" value="F:ligase activity"/>
    <property type="evidence" value="ECO:0007669"/>
    <property type="project" value="UniProtKB-KW"/>
</dbReference>
<proteinExistence type="inferred from homology"/>
<comment type="function">
    <text evidence="5">ATP-dependent carboxylate-amine ligase which exhibits weak glutamate--cysteine ligase activity.</text>
</comment>
<dbReference type="InterPro" id="IPR014746">
    <property type="entry name" value="Gln_synth/guanido_kin_cat_dom"/>
</dbReference>
<feature type="region of interest" description="Disordered" evidence="6">
    <location>
        <begin position="1"/>
        <end position="66"/>
    </location>
</feature>
<sequence length="435" mass="46393">MCRTVNGPAPREHGRPTGTPGGRRSGRFAAPAAVRGDRTARPRDADAVNVQDPAHPRPATHVPARPPTVGVEEEYFLVHPATRRMEPAGAEVVARAGAVLGDLVTGEFTQYQIEGRTPVCATSGELRAELTRVRAATVAAARDAGLRLCASGTPAVGGGVPDDIGDHPRYRAGADQYRALLDDFAISAFHAHVHLPDREVAVLVTNHLRPWLPLLVAMSANSPFHQGRDTGYASWRAVMRSGFPCLGPPPYAASPAEHQRIAEEMAASEAMLEPDMPFWDVRLNPRLPTLEIRTMDVLPDIDDTVALTALIRALVVTAEAKVLRDGDPGPRTGGELLRAAYWRAARDGWSGAGVDALSGRILPAPVQAERLVAYVRPALEEYGDLEEVAAFLRRLTERGCGARLQRAAAAMGAGPGAAVDEVIAATAAGRWALPR</sequence>
<evidence type="ECO:0000256" key="2">
    <source>
        <dbReference type="ARBA" id="ARBA00022741"/>
    </source>
</evidence>
<evidence type="ECO:0000313" key="8">
    <source>
        <dbReference type="Proteomes" id="UP000599437"/>
    </source>
</evidence>
<dbReference type="NCBIfam" id="NF010041">
    <property type="entry name" value="PRK13517.1-1"/>
    <property type="match status" value="1"/>
</dbReference>
<dbReference type="HAMAP" id="MF_01609">
    <property type="entry name" value="Glu_cys_ligase_2"/>
    <property type="match status" value="1"/>
</dbReference>
<evidence type="ECO:0000256" key="3">
    <source>
        <dbReference type="ARBA" id="ARBA00022840"/>
    </source>
</evidence>
<dbReference type="InterPro" id="IPR011793">
    <property type="entry name" value="YbdK"/>
</dbReference>
<feature type="compositionally biased region" description="Basic and acidic residues" evidence="6">
    <location>
        <begin position="35"/>
        <end position="46"/>
    </location>
</feature>
<name>A0ABQ3DHW2_9ACTN</name>
<keyword evidence="8" id="KW-1185">Reference proteome</keyword>
<gene>
    <name evidence="7" type="ORF">GCM10010346_19710</name>
</gene>
<reference evidence="8" key="1">
    <citation type="journal article" date="2019" name="Int. J. Syst. Evol. Microbiol.">
        <title>The Global Catalogue of Microorganisms (GCM) 10K type strain sequencing project: providing services to taxonomists for standard genome sequencing and annotation.</title>
        <authorList>
            <consortium name="The Broad Institute Genomics Platform"/>
            <consortium name="The Broad Institute Genome Sequencing Center for Infectious Disease"/>
            <person name="Wu L."/>
            <person name="Ma J."/>
        </authorList>
    </citation>
    <scope>NUCLEOTIDE SEQUENCE [LARGE SCALE GENOMIC DNA]</scope>
    <source>
        <strain evidence="8">JCM 4737</strain>
    </source>
</reference>
<evidence type="ECO:0000256" key="5">
    <source>
        <dbReference type="HAMAP-Rule" id="MF_01609"/>
    </source>
</evidence>
<keyword evidence="2 5" id="KW-0547">Nucleotide-binding</keyword>
<dbReference type="Pfam" id="PF04107">
    <property type="entry name" value="GCS2"/>
    <property type="match status" value="1"/>
</dbReference>
<comment type="catalytic activity">
    <reaction evidence="4 5">
        <text>L-cysteine + L-glutamate + ATP = gamma-L-glutamyl-L-cysteine + ADP + phosphate + H(+)</text>
        <dbReference type="Rhea" id="RHEA:13285"/>
        <dbReference type="ChEBI" id="CHEBI:15378"/>
        <dbReference type="ChEBI" id="CHEBI:29985"/>
        <dbReference type="ChEBI" id="CHEBI:30616"/>
        <dbReference type="ChEBI" id="CHEBI:35235"/>
        <dbReference type="ChEBI" id="CHEBI:43474"/>
        <dbReference type="ChEBI" id="CHEBI:58173"/>
        <dbReference type="ChEBI" id="CHEBI:456216"/>
        <dbReference type="EC" id="6.3.2.2"/>
    </reaction>
</comment>
<keyword evidence="1 5" id="KW-0436">Ligase</keyword>
<protein>
    <recommendedName>
        <fullName evidence="5">Putative glutamate--cysteine ligase 2</fullName>
        <ecNumber evidence="5">6.3.2.2</ecNumber>
    </recommendedName>
    <alternativeName>
        <fullName evidence="5">Gamma-glutamylcysteine synthetase 2</fullName>
        <shortName evidence="5">GCS 2</shortName>
        <shortName evidence="5">Gamma-GCS 2</shortName>
    </alternativeName>
</protein>
<organism evidence="7 8">
    <name type="scientific">Streptomyces chryseus</name>
    <dbReference type="NCBI Taxonomy" id="68186"/>
    <lineage>
        <taxon>Bacteria</taxon>
        <taxon>Bacillati</taxon>
        <taxon>Actinomycetota</taxon>
        <taxon>Actinomycetes</taxon>
        <taxon>Kitasatosporales</taxon>
        <taxon>Streptomycetaceae</taxon>
        <taxon>Streptomyces</taxon>
    </lineage>
</organism>
<evidence type="ECO:0000256" key="4">
    <source>
        <dbReference type="ARBA" id="ARBA00048819"/>
    </source>
</evidence>
<dbReference type="PANTHER" id="PTHR36510">
    <property type="entry name" value="GLUTAMATE--CYSTEINE LIGASE 2-RELATED"/>
    <property type="match status" value="1"/>
</dbReference>
<dbReference type="Gene3D" id="3.30.590.20">
    <property type="match status" value="1"/>
</dbReference>
<dbReference type="EMBL" id="BMVO01000004">
    <property type="protein sequence ID" value="GHA96997.1"/>
    <property type="molecule type" value="Genomic_DNA"/>
</dbReference>
<evidence type="ECO:0000256" key="1">
    <source>
        <dbReference type="ARBA" id="ARBA00022598"/>
    </source>
</evidence>